<evidence type="ECO:0000259" key="2">
    <source>
        <dbReference type="Pfam" id="PF00892"/>
    </source>
</evidence>
<feature type="domain" description="EamA" evidence="2">
    <location>
        <begin position="14"/>
        <end position="85"/>
    </location>
</feature>
<feature type="transmembrane region" description="Helical" evidence="1">
    <location>
        <begin position="12"/>
        <end position="31"/>
    </location>
</feature>
<dbReference type="EMBL" id="BARU01012003">
    <property type="protein sequence ID" value="GAH35875.1"/>
    <property type="molecule type" value="Genomic_DNA"/>
</dbReference>
<dbReference type="GO" id="GO:0016020">
    <property type="term" value="C:membrane"/>
    <property type="evidence" value="ECO:0007669"/>
    <property type="project" value="InterPro"/>
</dbReference>
<feature type="transmembrane region" description="Helical" evidence="1">
    <location>
        <begin position="43"/>
        <end position="62"/>
    </location>
</feature>
<protein>
    <recommendedName>
        <fullName evidence="2">EamA domain-containing protein</fullName>
    </recommendedName>
</protein>
<keyword evidence="1" id="KW-1133">Transmembrane helix</keyword>
<keyword evidence="1" id="KW-0472">Membrane</keyword>
<keyword evidence="1" id="KW-0812">Transmembrane</keyword>
<gene>
    <name evidence="3" type="ORF">S03H2_22326</name>
</gene>
<evidence type="ECO:0000313" key="3">
    <source>
        <dbReference type="EMBL" id="GAH35875.1"/>
    </source>
</evidence>
<comment type="caution">
    <text evidence="3">The sequence shown here is derived from an EMBL/GenBank/DDBJ whole genome shotgun (WGS) entry which is preliminary data.</text>
</comment>
<dbReference type="InterPro" id="IPR000620">
    <property type="entry name" value="EamA_dom"/>
</dbReference>
<dbReference type="AlphaFoldDB" id="X1FTK9"/>
<accession>X1FTK9</accession>
<dbReference type="Pfam" id="PF00892">
    <property type="entry name" value="EamA"/>
    <property type="match status" value="1"/>
</dbReference>
<evidence type="ECO:0000256" key="1">
    <source>
        <dbReference type="SAM" id="Phobius"/>
    </source>
</evidence>
<organism evidence="3">
    <name type="scientific">marine sediment metagenome</name>
    <dbReference type="NCBI Taxonomy" id="412755"/>
    <lineage>
        <taxon>unclassified sequences</taxon>
        <taxon>metagenomes</taxon>
        <taxon>ecological metagenomes</taxon>
    </lineage>
</organism>
<proteinExistence type="predicted"/>
<sequence>MKPISEIVKTRAFSIFQAFFVTILWSSSWPIMKIGLQEIPPLFFAGLRYFIASLILVTIVLVTPKNRKTIKTISRGWWIRLVIYGL</sequence>
<reference evidence="3" key="1">
    <citation type="journal article" date="2014" name="Front. Microbiol.">
        <title>High frequency of phylogenetically diverse reductive dehalogenase-homologous genes in deep subseafloor sedimentary metagenomes.</title>
        <authorList>
            <person name="Kawai M."/>
            <person name="Futagami T."/>
            <person name="Toyoda A."/>
            <person name="Takaki Y."/>
            <person name="Nishi S."/>
            <person name="Hori S."/>
            <person name="Arai W."/>
            <person name="Tsubouchi T."/>
            <person name="Morono Y."/>
            <person name="Uchiyama I."/>
            <person name="Ito T."/>
            <person name="Fujiyama A."/>
            <person name="Inagaki F."/>
            <person name="Takami H."/>
        </authorList>
    </citation>
    <scope>NUCLEOTIDE SEQUENCE</scope>
    <source>
        <strain evidence="3">Expedition CK06-06</strain>
    </source>
</reference>
<feature type="non-terminal residue" evidence="3">
    <location>
        <position position="86"/>
    </location>
</feature>
<name>X1FTK9_9ZZZZ</name>